<dbReference type="GeneID" id="65105635"/>
<sequence>MPDEPYPTKVVDDKEYWVVECLVPKESDPERGAYIFFAKPLQGVTGIAGLIKGDPGKHTIIDTTIDNVPLDYDDPTPDFMEFVEIQPGSDSQSQIVQLRASQRAGAPGQDGDTVLDPSDFDGGSAGDVIALNDEEDGFELVPQRVGGMHWAASLSNATAGTTATAQIGVITVQAGTYLFPWRPDVDAAVTVTGSTSDIAVDLVARLGSTTGPIVGLGKAVPGVQTQRVVLQSGPETGESASDSDLYVAAGEAAAIYLMAEKVGGSATYSTTAPRFSMKAVALP</sequence>
<organism evidence="1 2">
    <name type="scientific">Mycobacterium phage HC</name>
    <dbReference type="NCBI Taxonomy" id="2077135"/>
    <lineage>
        <taxon>Viruses</taxon>
        <taxon>Duplodnaviria</taxon>
        <taxon>Heunggongvirae</taxon>
        <taxon>Uroviricota</taxon>
        <taxon>Caudoviricetes</taxon>
        <taxon>Chebruvirinae</taxon>
        <taxon>Brujitavirus</taxon>
        <taxon>Brujitavirus HC</taxon>
    </lineage>
</organism>
<dbReference type="Proteomes" id="UP000249920">
    <property type="component" value="Segment"/>
</dbReference>
<evidence type="ECO:0000313" key="1">
    <source>
        <dbReference type="EMBL" id="BBC53894.1"/>
    </source>
</evidence>
<dbReference type="KEGG" id="vg:65105635"/>
<proteinExistence type="predicted"/>
<accession>A0A2Z5XVL3</accession>
<evidence type="ECO:0000313" key="2">
    <source>
        <dbReference type="Proteomes" id="UP000249920"/>
    </source>
</evidence>
<dbReference type="RefSeq" id="YP_010088200.1">
    <property type="nucleotide sequence ID" value="NC_055707.1"/>
</dbReference>
<keyword evidence="2" id="KW-1185">Reference proteome</keyword>
<dbReference type="EMBL" id="AP018487">
    <property type="protein sequence ID" value="BBC53894.1"/>
    <property type="molecule type" value="Genomic_DNA"/>
</dbReference>
<protein>
    <submittedName>
        <fullName evidence="1">Putative minor tail protein</fullName>
    </submittedName>
</protein>
<name>A0A2Z5XVL3_9CAUD</name>
<reference evidence="1" key="1">
    <citation type="submission" date="2018-01" db="EMBL/GenBank/DDBJ databases">
        <title>Genome sequence of Mycobacterium phage HC.</title>
        <authorList>
            <person name="Uchiyama J."/>
            <person name="Matsuzaki S."/>
        </authorList>
    </citation>
    <scope>NUCLEOTIDE SEQUENCE [LARGE SCALE GENOMIC DNA]</scope>
</reference>